<proteinExistence type="inferred from homology"/>
<evidence type="ECO:0000256" key="1">
    <source>
        <dbReference type="ARBA" id="ARBA00008005"/>
    </source>
</evidence>
<accession>A0ABW9EWX9</accession>
<evidence type="ECO:0000259" key="3">
    <source>
        <dbReference type="Pfam" id="PF17482"/>
    </source>
</evidence>
<comment type="caution">
    <text evidence="4">The sequence shown here is derived from an EMBL/GenBank/DDBJ whole genome shotgun (WGS) entry which is preliminary data.</text>
</comment>
<name>A0ABW9EWX9_9GAMM</name>
<dbReference type="InterPro" id="IPR035089">
    <property type="entry name" value="Phage_sheath_subtilisin"/>
</dbReference>
<dbReference type="InterPro" id="IPR007067">
    <property type="entry name" value="Tail_sheath"/>
</dbReference>
<dbReference type="Pfam" id="PF17482">
    <property type="entry name" value="Phage_sheath_1C"/>
    <property type="match status" value="1"/>
</dbReference>
<sequence>MTIPFTHIPSNLRTPLFFAEFDNSQANTATTTQRTLIIGQMLNSGTLPADMPVLVSSVDTVAGQCGAGSMLHGQMAAYLANDTAGEIYILPLSDATAMIAATGKITVTTQASATGVISLYIAGIRVQVAVVATDEVAAVATALTAAINTTASLPVTAAAVDAVITLTAKNKGAHGNTIDLRLNYLGSAGGETTPDSLALTFTPMAGGAGAPELDDALANLQDRTFDFIINPYTDTASLNKIKEFLSDSTGRWSYAEQLYGHSFAAQSGTYGQLTAAGELRNDQHASLLGVNGSPTPSYIWSAAYVGAIAQSLRNDPGRPLQTLAIGGVLAPPLASRFTLTERNNLLHSGISTVTTADDGTVQVENIITTYQKNKYGAEDDSYLQIETLFLLMFVTRFLRTQVTSKFARMKLAADGTRFAPGSAIITPNVIRAELIAQYQTLEFNGYVQDAKGFAKGLIVEKSASNPNRVDVLWTGVLINQLRIFAVLNQFRLQASA</sequence>
<dbReference type="EMBL" id="JBBEST010000002">
    <property type="protein sequence ID" value="MFM1346567.1"/>
    <property type="molecule type" value="Genomic_DNA"/>
</dbReference>
<evidence type="ECO:0000259" key="2">
    <source>
        <dbReference type="Pfam" id="PF04984"/>
    </source>
</evidence>
<keyword evidence="5" id="KW-1185">Reference proteome</keyword>
<dbReference type="PIRSF" id="PIRSF007349">
    <property type="entry name" value="Tsp_L"/>
    <property type="match status" value="1"/>
</dbReference>
<dbReference type="RefSeq" id="WP_408573438.1">
    <property type="nucleotide sequence ID" value="NZ_JBBEST010000002.1"/>
</dbReference>
<evidence type="ECO:0000313" key="5">
    <source>
        <dbReference type="Proteomes" id="UP001629523"/>
    </source>
</evidence>
<dbReference type="InterPro" id="IPR020287">
    <property type="entry name" value="Tail_sheath_C"/>
</dbReference>
<reference evidence="4 5" key="1">
    <citation type="journal article" date="2024" name="Infect. Genet. Evol.">
        <title>Characteristics and comparative genome analysis of Yersinia enterocolitica and related species associated with human infections in Switzerland 2019-2023.</title>
        <authorList>
            <person name="Stevens M.J.A."/>
            <person name="Horlbog J.A."/>
            <person name="Diethelm A."/>
            <person name="Stephan R."/>
            <person name="Nuesch-Inderbinen M."/>
        </authorList>
    </citation>
    <scope>NUCLEOTIDE SEQUENCE [LARGE SCALE GENOMIC DNA]</scope>
    <source>
        <strain evidence="4 5">N20-0302</strain>
    </source>
</reference>
<evidence type="ECO:0000313" key="4">
    <source>
        <dbReference type="EMBL" id="MFM1346567.1"/>
    </source>
</evidence>
<comment type="similarity">
    <text evidence="1">Belongs to the myoviridae tail sheath protein family.</text>
</comment>
<gene>
    <name evidence="4" type="ORF">WFP14_08355</name>
</gene>
<dbReference type="Proteomes" id="UP001629523">
    <property type="component" value="Unassembled WGS sequence"/>
</dbReference>
<feature type="domain" description="Tail sheath protein C-terminal" evidence="3">
    <location>
        <begin position="378"/>
        <end position="491"/>
    </location>
</feature>
<organism evidence="4 5">
    <name type="scientific">Yersinia proxima</name>
    <dbReference type="NCBI Taxonomy" id="2890316"/>
    <lineage>
        <taxon>Bacteria</taxon>
        <taxon>Pseudomonadati</taxon>
        <taxon>Pseudomonadota</taxon>
        <taxon>Gammaproteobacteria</taxon>
        <taxon>Enterobacterales</taxon>
        <taxon>Yersiniaceae</taxon>
        <taxon>Yersinia</taxon>
    </lineage>
</organism>
<dbReference type="Pfam" id="PF04984">
    <property type="entry name" value="Phage_sheath_1"/>
    <property type="match status" value="1"/>
</dbReference>
<protein>
    <submittedName>
        <fullName evidence="4">Phage tail sheath subtilisin-like domain-containing protein</fullName>
    </submittedName>
</protein>
<feature type="domain" description="Tail sheath protein subtilisin-like" evidence="2">
    <location>
        <begin position="206"/>
        <end position="369"/>
    </location>
</feature>